<evidence type="ECO:0000259" key="2">
    <source>
        <dbReference type="Pfam" id="PF13539"/>
    </source>
</evidence>
<proteinExistence type="predicted"/>
<dbReference type="InterPro" id="IPR039561">
    <property type="entry name" value="Peptidase_M15C"/>
</dbReference>
<dbReference type="Pfam" id="PF13539">
    <property type="entry name" value="Peptidase_M15_4"/>
    <property type="match status" value="1"/>
</dbReference>
<keyword evidence="1" id="KW-0812">Transmembrane</keyword>
<name>A0ABT7QSF7_9BACT</name>
<keyword evidence="1" id="KW-0472">Membrane</keyword>
<protein>
    <submittedName>
        <fullName evidence="3">M15 family metallopeptidase</fullName>
    </submittedName>
</protein>
<gene>
    <name evidence="3" type="ORF">PF327_07240</name>
</gene>
<comment type="caution">
    <text evidence="3">The sequence shown here is derived from an EMBL/GenBank/DDBJ whole genome shotgun (WGS) entry which is preliminary data.</text>
</comment>
<keyword evidence="1" id="KW-1133">Transmembrane helix</keyword>
<dbReference type="SUPFAM" id="SSF55166">
    <property type="entry name" value="Hedgehog/DD-peptidase"/>
    <property type="match status" value="1"/>
</dbReference>
<reference evidence="3" key="1">
    <citation type="submission" date="2023-01" db="EMBL/GenBank/DDBJ databases">
        <title>Sulfurovum sp. XTW-4 genome assembly.</title>
        <authorList>
            <person name="Wang J."/>
        </authorList>
    </citation>
    <scope>NUCLEOTIDE SEQUENCE</scope>
    <source>
        <strain evidence="3">XTW-4</strain>
    </source>
</reference>
<dbReference type="InterPro" id="IPR009045">
    <property type="entry name" value="Zn_M74/Hedgehog-like"/>
</dbReference>
<evidence type="ECO:0000313" key="4">
    <source>
        <dbReference type="Proteomes" id="UP001169066"/>
    </source>
</evidence>
<feature type="transmembrane region" description="Helical" evidence="1">
    <location>
        <begin position="7"/>
        <end position="25"/>
    </location>
</feature>
<accession>A0ABT7QSF7</accession>
<dbReference type="EMBL" id="JAQIBC010000003">
    <property type="protein sequence ID" value="MDM5263991.1"/>
    <property type="molecule type" value="Genomic_DNA"/>
</dbReference>
<evidence type="ECO:0000313" key="3">
    <source>
        <dbReference type="EMBL" id="MDM5263991.1"/>
    </source>
</evidence>
<evidence type="ECO:0000256" key="1">
    <source>
        <dbReference type="SAM" id="Phobius"/>
    </source>
</evidence>
<organism evidence="3 4">
    <name type="scientific">Sulfurovum xiamenensis</name>
    <dbReference type="NCBI Taxonomy" id="3019066"/>
    <lineage>
        <taxon>Bacteria</taxon>
        <taxon>Pseudomonadati</taxon>
        <taxon>Campylobacterota</taxon>
        <taxon>Epsilonproteobacteria</taxon>
        <taxon>Campylobacterales</taxon>
        <taxon>Sulfurovaceae</taxon>
        <taxon>Sulfurovum</taxon>
    </lineage>
</organism>
<keyword evidence="4" id="KW-1185">Reference proteome</keyword>
<dbReference type="RefSeq" id="WP_289401918.1">
    <property type="nucleotide sequence ID" value="NZ_JAQIBC010000003.1"/>
</dbReference>
<dbReference type="Gene3D" id="3.30.1380.10">
    <property type="match status" value="1"/>
</dbReference>
<feature type="domain" description="Peptidase M15C" evidence="2">
    <location>
        <begin position="131"/>
        <end position="216"/>
    </location>
</feature>
<dbReference type="Proteomes" id="UP001169066">
    <property type="component" value="Unassembled WGS sequence"/>
</dbReference>
<sequence>MRYNKGMVKIVYIFITVTVVTFAGFESHITEITPRIKQRMVQGNSWRKGCPVGLKDLHYLRIKYINFNGEEQMGEIVVHKEVSAEVTKVFETLYKIGYPIKKMRLVSDYKGSDWQSIESDNTSAFNCRKATGSKKWSKHSYGKAIDINPIENPYISRKGYISHKASVPYRKRVHQNSTYADKAVLLKDDKAVQIFKKYGWQWGGDWSGVKDYQHFSK</sequence>